<dbReference type="PRINTS" id="PR00081">
    <property type="entry name" value="GDHRDH"/>
</dbReference>
<comment type="similarity">
    <text evidence="1">Belongs to the short-chain dehydrogenases/reductases (SDR) family.</text>
</comment>
<dbReference type="RefSeq" id="WP_119355948.1">
    <property type="nucleotide sequence ID" value="NZ_BJXM01000009.1"/>
</dbReference>
<dbReference type="Pfam" id="PF13561">
    <property type="entry name" value="adh_short_C2"/>
    <property type="match status" value="1"/>
</dbReference>
<dbReference type="PANTHER" id="PTHR42879:SF2">
    <property type="entry name" value="3-OXOACYL-[ACYL-CARRIER-PROTEIN] REDUCTASE FABG"/>
    <property type="match status" value="1"/>
</dbReference>
<dbReference type="PROSITE" id="PS00061">
    <property type="entry name" value="ADH_SHORT"/>
    <property type="match status" value="1"/>
</dbReference>
<dbReference type="NCBIfam" id="TIGR01963">
    <property type="entry name" value="PHB_DH"/>
    <property type="match status" value="1"/>
</dbReference>
<evidence type="ECO:0000313" key="2">
    <source>
        <dbReference type="EMBL" id="RIH93592.1"/>
    </source>
</evidence>
<sequence length="252" mass="26624">MELQGKTALITGGASGIGKAIAEVFTREGARVLLADLAASGAQTAQALGAMFLQADLSDPEQVTQLAHKALEAGPVNILVNNAGLQRVHPLEAFPLETWNRMLQVLLTAPFQLTQALLPGMKARRWGRILNLASIHALVASPNKAAYVAAKHGLLGLTKTVALEAAEYGITCNAICPAYVRTALVESQIADQARTLGIPEAEVIEQVMLAPAALKRLIEPQEVAEFALFLASERGSAITGSAQTMDLGWTAR</sequence>
<proteinExistence type="inferred from homology"/>
<dbReference type="InterPro" id="IPR011294">
    <property type="entry name" value="3-OHbutyrate_DH"/>
</dbReference>
<evidence type="ECO:0000256" key="1">
    <source>
        <dbReference type="ARBA" id="ARBA00006484"/>
    </source>
</evidence>
<dbReference type="GO" id="GO:0032787">
    <property type="term" value="P:monocarboxylic acid metabolic process"/>
    <property type="evidence" value="ECO:0007669"/>
    <property type="project" value="UniProtKB-ARBA"/>
</dbReference>
<comment type="caution">
    <text evidence="2">The sequence shown here is derived from an EMBL/GenBank/DDBJ whole genome shotgun (WGS) entry which is preliminary data.</text>
</comment>
<dbReference type="PANTHER" id="PTHR42879">
    <property type="entry name" value="3-OXOACYL-(ACYL-CARRIER-PROTEIN) REDUCTASE"/>
    <property type="match status" value="1"/>
</dbReference>
<dbReference type="OrthoDB" id="9803333at2"/>
<dbReference type="Gene3D" id="3.40.50.720">
    <property type="entry name" value="NAD(P)-binding Rossmann-like Domain"/>
    <property type="match status" value="1"/>
</dbReference>
<dbReference type="GO" id="GO:0003858">
    <property type="term" value="F:3-hydroxybutyrate dehydrogenase activity"/>
    <property type="evidence" value="ECO:0007669"/>
    <property type="project" value="UniProtKB-EC"/>
</dbReference>
<evidence type="ECO:0000313" key="3">
    <source>
        <dbReference type="Proteomes" id="UP000266178"/>
    </source>
</evidence>
<dbReference type="InterPro" id="IPR002347">
    <property type="entry name" value="SDR_fam"/>
</dbReference>
<dbReference type="EC" id="1.1.1.30" evidence="2"/>
<accession>A0A399FEN2</accession>
<protein>
    <submittedName>
        <fullName evidence="2">D-beta-hydroxybutyrate dehydrogenase</fullName>
        <ecNumber evidence="2">1.1.1.30</ecNumber>
    </submittedName>
</protein>
<dbReference type="EMBL" id="QWLB01000004">
    <property type="protein sequence ID" value="RIH93592.1"/>
    <property type="molecule type" value="Genomic_DNA"/>
</dbReference>
<reference evidence="2 3" key="1">
    <citation type="submission" date="2018-08" db="EMBL/GenBank/DDBJ databases">
        <title>Meiothermus granaticius genome AF-68 sequencing project.</title>
        <authorList>
            <person name="Da Costa M.S."/>
            <person name="Albuquerque L."/>
            <person name="Raposo P."/>
            <person name="Froufe H.J.C."/>
            <person name="Barroso C.S."/>
            <person name="Egas C."/>
        </authorList>
    </citation>
    <scope>NUCLEOTIDE SEQUENCE [LARGE SCALE GENOMIC DNA]</scope>
    <source>
        <strain evidence="2 3">AF-68</strain>
    </source>
</reference>
<dbReference type="AlphaFoldDB" id="A0A399FEN2"/>
<name>A0A399FEN2_9DEIN</name>
<dbReference type="SUPFAM" id="SSF51735">
    <property type="entry name" value="NAD(P)-binding Rossmann-fold domains"/>
    <property type="match status" value="1"/>
</dbReference>
<dbReference type="PRINTS" id="PR00080">
    <property type="entry name" value="SDRFAMILY"/>
</dbReference>
<keyword evidence="3" id="KW-1185">Reference proteome</keyword>
<dbReference type="InterPro" id="IPR036291">
    <property type="entry name" value="NAD(P)-bd_dom_sf"/>
</dbReference>
<dbReference type="Proteomes" id="UP000266178">
    <property type="component" value="Unassembled WGS sequence"/>
</dbReference>
<dbReference type="NCBIfam" id="NF009093">
    <property type="entry name" value="PRK12429.1"/>
    <property type="match status" value="1"/>
</dbReference>
<gene>
    <name evidence="2" type="primary">bdhA</name>
    <name evidence="2" type="ORF">Mgrana_00416</name>
</gene>
<dbReference type="FunFam" id="3.40.50.720:FF:000084">
    <property type="entry name" value="Short-chain dehydrogenase reductase"/>
    <property type="match status" value="1"/>
</dbReference>
<dbReference type="InterPro" id="IPR050259">
    <property type="entry name" value="SDR"/>
</dbReference>
<organism evidence="2 3">
    <name type="scientific">Meiothermus granaticius NBRC 107808</name>
    <dbReference type="NCBI Taxonomy" id="1227551"/>
    <lineage>
        <taxon>Bacteria</taxon>
        <taxon>Thermotogati</taxon>
        <taxon>Deinococcota</taxon>
        <taxon>Deinococci</taxon>
        <taxon>Thermales</taxon>
        <taxon>Thermaceae</taxon>
        <taxon>Meiothermus</taxon>
    </lineage>
</organism>
<dbReference type="InterPro" id="IPR020904">
    <property type="entry name" value="Sc_DH/Rdtase_CS"/>
</dbReference>
<keyword evidence="2" id="KW-0560">Oxidoreductase</keyword>